<evidence type="ECO:0000256" key="1">
    <source>
        <dbReference type="SAM" id="MobiDB-lite"/>
    </source>
</evidence>
<evidence type="ECO:0000313" key="2">
    <source>
        <dbReference type="EMBL" id="CAH2094246.1"/>
    </source>
</evidence>
<gene>
    <name evidence="2" type="ORF">EEDITHA_LOCUS9829</name>
</gene>
<keyword evidence="3" id="KW-1185">Reference proteome</keyword>
<name>A0AAU9U3X3_EUPED</name>
<protein>
    <submittedName>
        <fullName evidence="2">Uncharacterized protein</fullName>
    </submittedName>
</protein>
<organism evidence="2 3">
    <name type="scientific">Euphydryas editha</name>
    <name type="common">Edith's checkerspot</name>
    <dbReference type="NCBI Taxonomy" id="104508"/>
    <lineage>
        <taxon>Eukaryota</taxon>
        <taxon>Metazoa</taxon>
        <taxon>Ecdysozoa</taxon>
        <taxon>Arthropoda</taxon>
        <taxon>Hexapoda</taxon>
        <taxon>Insecta</taxon>
        <taxon>Pterygota</taxon>
        <taxon>Neoptera</taxon>
        <taxon>Endopterygota</taxon>
        <taxon>Lepidoptera</taxon>
        <taxon>Glossata</taxon>
        <taxon>Ditrysia</taxon>
        <taxon>Papilionoidea</taxon>
        <taxon>Nymphalidae</taxon>
        <taxon>Nymphalinae</taxon>
        <taxon>Euphydryas</taxon>
    </lineage>
</organism>
<dbReference type="EMBL" id="CAKOGL010000014">
    <property type="protein sequence ID" value="CAH2094246.1"/>
    <property type="molecule type" value="Genomic_DNA"/>
</dbReference>
<feature type="compositionally biased region" description="Pro residues" evidence="1">
    <location>
        <begin position="20"/>
        <end position="29"/>
    </location>
</feature>
<proteinExistence type="predicted"/>
<feature type="compositionally biased region" description="Low complexity" evidence="1">
    <location>
        <begin position="30"/>
        <end position="53"/>
    </location>
</feature>
<dbReference type="Proteomes" id="UP001153954">
    <property type="component" value="Unassembled WGS sequence"/>
</dbReference>
<feature type="region of interest" description="Disordered" evidence="1">
    <location>
        <begin position="1"/>
        <end position="72"/>
    </location>
</feature>
<sequence length="157" mass="16419">MQQVSRHASRVTLPATVATSPPPPTPPPRCAGTCAARARRSTATSTACSSARAARPRHQPHAAGEPARVTRHAPRHCCHLAAAADPAAALRGDVRRARAPLDRDINRMQQVSRHASRVTLPATVATSPPPPTPPPRCAGTCAARARRSTATSTACSR</sequence>
<reference evidence="2" key="1">
    <citation type="submission" date="2022-03" db="EMBL/GenBank/DDBJ databases">
        <authorList>
            <person name="Tunstrom K."/>
        </authorList>
    </citation>
    <scope>NUCLEOTIDE SEQUENCE</scope>
</reference>
<comment type="caution">
    <text evidence="2">The sequence shown here is derived from an EMBL/GenBank/DDBJ whole genome shotgun (WGS) entry which is preliminary data.</text>
</comment>
<dbReference type="AlphaFoldDB" id="A0AAU9U3X3"/>
<evidence type="ECO:0000313" key="3">
    <source>
        <dbReference type="Proteomes" id="UP001153954"/>
    </source>
</evidence>
<accession>A0AAU9U3X3</accession>